<dbReference type="RefSeq" id="WP_170176010.1">
    <property type="nucleotide sequence ID" value="NZ_CAWMEL010000031.1"/>
</dbReference>
<evidence type="ECO:0000313" key="2">
    <source>
        <dbReference type="EMBL" id="USV58899.1"/>
    </source>
</evidence>
<proteinExistence type="predicted"/>
<keyword evidence="3" id="KW-1185">Reference proteome</keyword>
<evidence type="ECO:0000313" key="3">
    <source>
        <dbReference type="Proteomes" id="UP001056890"/>
    </source>
</evidence>
<gene>
    <name evidence="2" type="ORF">NHF51_07075</name>
</gene>
<dbReference type="Proteomes" id="UP001056890">
    <property type="component" value="Chromosome"/>
</dbReference>
<evidence type="ECO:0000256" key="1">
    <source>
        <dbReference type="SAM" id="MobiDB-lite"/>
    </source>
</evidence>
<organism evidence="2 3">
    <name type="scientific">Aeromonas encheleia</name>
    <dbReference type="NCBI Taxonomy" id="73010"/>
    <lineage>
        <taxon>Bacteria</taxon>
        <taxon>Pseudomonadati</taxon>
        <taxon>Pseudomonadota</taxon>
        <taxon>Gammaproteobacteria</taxon>
        <taxon>Aeromonadales</taxon>
        <taxon>Aeromonadaceae</taxon>
        <taxon>Aeromonas</taxon>
    </lineage>
</organism>
<protein>
    <submittedName>
        <fullName evidence="2">Uncharacterized protein</fullName>
    </submittedName>
</protein>
<reference evidence="2" key="1">
    <citation type="submission" date="2022-06" db="EMBL/GenBank/DDBJ databases">
        <title>Complete Genome of Aeromonas sp. Strain SOD01 Isolated from an Urban Freshwater Stream.</title>
        <authorList>
            <person name="Williams L.E."/>
            <person name="Brysgel T."/>
            <person name="Capestro E.M."/>
            <person name="Foltz G.V."/>
            <person name="Gardner A.E."/>
            <person name="Ingrassia J."/>
            <person name="Peterson E."/>
            <person name="Arruda J."/>
            <person name="Flaherty I."/>
            <person name="Hunt M."/>
            <person name="Pappas G."/>
            <person name="Ramsaran S."/>
            <person name="Rocha M."/>
        </authorList>
    </citation>
    <scope>NUCLEOTIDE SEQUENCE</scope>
    <source>
        <strain evidence="2">SOD01</strain>
    </source>
</reference>
<dbReference type="EMBL" id="CP099717">
    <property type="protein sequence ID" value="USV58899.1"/>
    <property type="molecule type" value="Genomic_DNA"/>
</dbReference>
<feature type="region of interest" description="Disordered" evidence="1">
    <location>
        <begin position="1"/>
        <end position="28"/>
    </location>
</feature>
<dbReference type="AlphaFoldDB" id="A0AAE9SG63"/>
<accession>A0AAE9SG63</accession>
<name>A0AAE9SG63_9GAMM</name>
<sequence length="46" mass="5016">MTQAVELQPDQPLIPSPHPDIETTDAEPGNMVQLDVIDLAAPDDDY</sequence>